<feature type="region of interest" description="Disordered" evidence="1">
    <location>
        <begin position="110"/>
        <end position="156"/>
    </location>
</feature>
<organism evidence="3">
    <name type="scientific">Alexandrium catenella</name>
    <name type="common">Red tide dinoflagellate</name>
    <name type="synonym">Gonyaulax catenella</name>
    <dbReference type="NCBI Taxonomy" id="2925"/>
    <lineage>
        <taxon>Eukaryota</taxon>
        <taxon>Sar</taxon>
        <taxon>Alveolata</taxon>
        <taxon>Dinophyceae</taxon>
        <taxon>Gonyaulacales</taxon>
        <taxon>Pyrocystaceae</taxon>
        <taxon>Alexandrium</taxon>
    </lineage>
</organism>
<dbReference type="SMART" id="SM00456">
    <property type="entry name" value="WW"/>
    <property type="match status" value="1"/>
</dbReference>
<proteinExistence type="predicted"/>
<gene>
    <name evidence="3" type="ORF">ACAT0790_LOCUS15043</name>
</gene>
<dbReference type="PROSITE" id="PS01159">
    <property type="entry name" value="WW_DOMAIN_1"/>
    <property type="match status" value="1"/>
</dbReference>
<dbReference type="AlphaFoldDB" id="A0A7S1LXJ8"/>
<dbReference type="EMBL" id="HBGE01024942">
    <property type="protein sequence ID" value="CAD9116358.1"/>
    <property type="molecule type" value="Transcribed_RNA"/>
</dbReference>
<dbReference type="SUPFAM" id="SSF51045">
    <property type="entry name" value="WW domain"/>
    <property type="match status" value="1"/>
</dbReference>
<evidence type="ECO:0000313" key="3">
    <source>
        <dbReference type="EMBL" id="CAD9116358.1"/>
    </source>
</evidence>
<evidence type="ECO:0000256" key="1">
    <source>
        <dbReference type="SAM" id="MobiDB-lite"/>
    </source>
</evidence>
<dbReference type="Gene3D" id="2.20.70.10">
    <property type="match status" value="1"/>
</dbReference>
<dbReference type="PROSITE" id="PS50020">
    <property type="entry name" value="WW_DOMAIN_2"/>
    <property type="match status" value="1"/>
</dbReference>
<accession>A0A7S1LXJ8</accession>
<feature type="compositionally biased region" description="Polar residues" evidence="1">
    <location>
        <begin position="62"/>
        <end position="77"/>
    </location>
</feature>
<dbReference type="CDD" id="cd00201">
    <property type="entry name" value="WW"/>
    <property type="match status" value="1"/>
</dbReference>
<sequence length="156" mass="16029">MSTLPPNWKSYFTAEGKEYFHNAITNVTQWDRPASELPAFDSGMSDVFQYKPSASELEAAGQQRSGNAPLEMQTSVTVPLGTTPLGKSGNSYGAKEANLSADNEMVSLMQQQVPSGQISASAAVAPAAGSPGSAGSDKSGGGGGGKRKSGGGKRKK</sequence>
<feature type="compositionally biased region" description="Basic residues" evidence="1">
    <location>
        <begin position="145"/>
        <end position="156"/>
    </location>
</feature>
<reference evidence="3" key="1">
    <citation type="submission" date="2021-01" db="EMBL/GenBank/DDBJ databases">
        <authorList>
            <person name="Corre E."/>
            <person name="Pelletier E."/>
            <person name="Niang G."/>
            <person name="Scheremetjew M."/>
            <person name="Finn R."/>
            <person name="Kale V."/>
            <person name="Holt S."/>
            <person name="Cochrane G."/>
            <person name="Meng A."/>
            <person name="Brown T."/>
            <person name="Cohen L."/>
        </authorList>
    </citation>
    <scope>NUCLEOTIDE SEQUENCE</scope>
    <source>
        <strain evidence="3">OF101</strain>
    </source>
</reference>
<feature type="domain" description="WW" evidence="2">
    <location>
        <begin position="2"/>
        <end position="35"/>
    </location>
</feature>
<dbReference type="InterPro" id="IPR001202">
    <property type="entry name" value="WW_dom"/>
</dbReference>
<name>A0A7S1LXJ8_ALECA</name>
<feature type="region of interest" description="Disordered" evidence="1">
    <location>
        <begin position="55"/>
        <end position="96"/>
    </location>
</feature>
<protein>
    <recommendedName>
        <fullName evidence="2">WW domain-containing protein</fullName>
    </recommendedName>
</protein>
<evidence type="ECO:0000259" key="2">
    <source>
        <dbReference type="PROSITE" id="PS50020"/>
    </source>
</evidence>
<feature type="compositionally biased region" description="Low complexity" evidence="1">
    <location>
        <begin position="119"/>
        <end position="137"/>
    </location>
</feature>
<dbReference type="InterPro" id="IPR036020">
    <property type="entry name" value="WW_dom_sf"/>
</dbReference>
<dbReference type="Pfam" id="PF00397">
    <property type="entry name" value="WW"/>
    <property type="match status" value="1"/>
</dbReference>